<feature type="domain" description="Metallo-beta-lactamase" evidence="13">
    <location>
        <begin position="55"/>
        <end position="224"/>
    </location>
</feature>
<evidence type="ECO:0000256" key="8">
    <source>
        <dbReference type="ARBA" id="ARBA00022729"/>
    </source>
</evidence>
<comment type="cofactor">
    <cofactor evidence="2">
        <name>Zn(2+)</name>
        <dbReference type="ChEBI" id="CHEBI:29105"/>
    </cofactor>
</comment>
<comment type="similarity">
    <text evidence="4">Belongs to the metallo-beta-lactamase superfamily. Class-B beta-lactamase family.</text>
</comment>
<dbReference type="Proteomes" id="UP001596163">
    <property type="component" value="Unassembled WGS sequence"/>
</dbReference>
<comment type="subunit">
    <text evidence="5">Monomer.</text>
</comment>
<evidence type="ECO:0000256" key="3">
    <source>
        <dbReference type="ARBA" id="ARBA00004418"/>
    </source>
</evidence>
<dbReference type="InterPro" id="IPR058199">
    <property type="entry name" value="BlaB//VIM/IMP-1"/>
</dbReference>
<evidence type="ECO:0000256" key="7">
    <source>
        <dbReference type="ARBA" id="ARBA00022723"/>
    </source>
</evidence>
<dbReference type="EMBL" id="JBHSKS010000001">
    <property type="protein sequence ID" value="MFC5190318.1"/>
    <property type="molecule type" value="Genomic_DNA"/>
</dbReference>
<evidence type="ECO:0000256" key="1">
    <source>
        <dbReference type="ARBA" id="ARBA00001526"/>
    </source>
</evidence>
<dbReference type="NCBIfam" id="NF033088">
    <property type="entry name" value="bla_subclass_B1"/>
    <property type="match status" value="1"/>
</dbReference>
<dbReference type="InterPro" id="IPR036866">
    <property type="entry name" value="RibonucZ/Hydroxyglut_hydro"/>
</dbReference>
<keyword evidence="8" id="KW-0732">Signal</keyword>
<organism evidence="14 15">
    <name type="scientific">Algoriphagus aquatilis</name>
    <dbReference type="NCBI Taxonomy" id="490186"/>
    <lineage>
        <taxon>Bacteria</taxon>
        <taxon>Pseudomonadati</taxon>
        <taxon>Bacteroidota</taxon>
        <taxon>Cytophagia</taxon>
        <taxon>Cytophagales</taxon>
        <taxon>Cyclobacteriaceae</taxon>
        <taxon>Algoriphagus</taxon>
    </lineage>
</organism>
<keyword evidence="10 14" id="KW-0378">Hydrolase</keyword>
<evidence type="ECO:0000256" key="11">
    <source>
        <dbReference type="ARBA" id="ARBA00022833"/>
    </source>
</evidence>
<protein>
    <recommendedName>
        <fullName evidence="6">beta-lactamase</fullName>
        <ecNumber evidence="6">3.5.2.6</ecNumber>
    </recommendedName>
</protein>
<comment type="catalytic activity">
    <reaction evidence="1">
        <text>a beta-lactam + H2O = a substituted beta-amino acid</text>
        <dbReference type="Rhea" id="RHEA:20401"/>
        <dbReference type="ChEBI" id="CHEBI:15377"/>
        <dbReference type="ChEBI" id="CHEBI:35627"/>
        <dbReference type="ChEBI" id="CHEBI:140347"/>
        <dbReference type="EC" id="3.5.2.6"/>
    </reaction>
</comment>
<sequence length="244" mass="26465">MKNLILFSVFFLVVLFRGLAQTSVYKTATLEIIQLTESSFVHVSYLNTNDFGKVACNGLVVLNGGEAFVLDTPVDDQSSVELIHWIKSVKEAKPTGVLATHFHNDCLGGLKAFHAAGVPSFASQSTVDLAKENGYEVPKSGFSQEKAFKVGGNTIEVTFLGEGHTRDNVVGLVKEEKVLFGGCLIKELGATKGYLGDANLKEWSATVAKVKMRFPANQWVVPGHGKPGGDELLEYTFELFKGSF</sequence>
<keyword evidence="15" id="KW-1185">Reference proteome</keyword>
<dbReference type="PANTHER" id="PTHR42951:SF4">
    <property type="entry name" value="ACYL-COENZYME A THIOESTERASE MBLAC2"/>
    <property type="match status" value="1"/>
</dbReference>
<name>A0ABW0BRW1_9BACT</name>
<evidence type="ECO:0000256" key="5">
    <source>
        <dbReference type="ARBA" id="ARBA00011245"/>
    </source>
</evidence>
<evidence type="ECO:0000256" key="6">
    <source>
        <dbReference type="ARBA" id="ARBA00012865"/>
    </source>
</evidence>
<keyword evidence="11" id="KW-0862">Zinc</keyword>
<evidence type="ECO:0000259" key="13">
    <source>
        <dbReference type="SMART" id="SM00849"/>
    </source>
</evidence>
<dbReference type="Pfam" id="PF00753">
    <property type="entry name" value="Lactamase_B"/>
    <property type="match status" value="1"/>
</dbReference>
<dbReference type="EC" id="3.5.2.6" evidence="6"/>
<dbReference type="PANTHER" id="PTHR42951">
    <property type="entry name" value="METALLO-BETA-LACTAMASE DOMAIN-CONTAINING"/>
    <property type="match status" value="1"/>
</dbReference>
<keyword evidence="7" id="KW-0479">Metal-binding</keyword>
<dbReference type="RefSeq" id="WP_377911277.1">
    <property type="nucleotide sequence ID" value="NZ_JBHSKS010000001.1"/>
</dbReference>
<keyword evidence="12" id="KW-0046">Antibiotic resistance</keyword>
<dbReference type="InterPro" id="IPR001279">
    <property type="entry name" value="Metallo-B-lactamas"/>
</dbReference>
<evidence type="ECO:0000313" key="15">
    <source>
        <dbReference type="Proteomes" id="UP001596163"/>
    </source>
</evidence>
<dbReference type="CDD" id="cd16302">
    <property type="entry name" value="CcrA-like_MBL-B1"/>
    <property type="match status" value="1"/>
</dbReference>
<dbReference type="Gene3D" id="3.60.15.10">
    <property type="entry name" value="Ribonuclease Z/Hydroxyacylglutathione hydrolase-like"/>
    <property type="match status" value="1"/>
</dbReference>
<gene>
    <name evidence="14" type="primary">bla</name>
    <name evidence="14" type="ORF">ACFPIK_00960</name>
</gene>
<dbReference type="SMART" id="SM00849">
    <property type="entry name" value="Lactamase_B"/>
    <property type="match status" value="1"/>
</dbReference>
<dbReference type="NCBIfam" id="NF012229">
    <property type="entry name" value="bla_class_B_core"/>
    <property type="match status" value="1"/>
</dbReference>
<dbReference type="InterPro" id="IPR050855">
    <property type="entry name" value="NDM-1-like"/>
</dbReference>
<evidence type="ECO:0000256" key="2">
    <source>
        <dbReference type="ARBA" id="ARBA00001947"/>
    </source>
</evidence>
<evidence type="ECO:0000256" key="10">
    <source>
        <dbReference type="ARBA" id="ARBA00022801"/>
    </source>
</evidence>
<evidence type="ECO:0000256" key="4">
    <source>
        <dbReference type="ARBA" id="ARBA00005250"/>
    </source>
</evidence>
<accession>A0ABW0BRW1</accession>
<dbReference type="GO" id="GO:0008800">
    <property type="term" value="F:beta-lactamase activity"/>
    <property type="evidence" value="ECO:0007669"/>
    <property type="project" value="UniProtKB-EC"/>
</dbReference>
<evidence type="ECO:0000313" key="14">
    <source>
        <dbReference type="EMBL" id="MFC5190318.1"/>
    </source>
</evidence>
<dbReference type="SUPFAM" id="SSF56281">
    <property type="entry name" value="Metallo-hydrolase/oxidoreductase"/>
    <property type="match status" value="1"/>
</dbReference>
<comment type="caution">
    <text evidence="14">The sequence shown here is derived from an EMBL/GenBank/DDBJ whole genome shotgun (WGS) entry which is preliminary data.</text>
</comment>
<reference evidence="15" key="1">
    <citation type="journal article" date="2019" name="Int. J. Syst. Evol. Microbiol.">
        <title>The Global Catalogue of Microorganisms (GCM) 10K type strain sequencing project: providing services to taxonomists for standard genome sequencing and annotation.</title>
        <authorList>
            <consortium name="The Broad Institute Genomics Platform"/>
            <consortium name="The Broad Institute Genome Sequencing Center for Infectious Disease"/>
            <person name="Wu L."/>
            <person name="Ma J."/>
        </authorList>
    </citation>
    <scope>NUCLEOTIDE SEQUENCE [LARGE SCALE GENOMIC DNA]</scope>
    <source>
        <strain evidence="15">CGMCC 1.7030</strain>
    </source>
</reference>
<evidence type="ECO:0000256" key="12">
    <source>
        <dbReference type="ARBA" id="ARBA00023251"/>
    </source>
</evidence>
<evidence type="ECO:0000256" key="9">
    <source>
        <dbReference type="ARBA" id="ARBA00022764"/>
    </source>
</evidence>
<comment type="subcellular location">
    <subcellularLocation>
        <location evidence="3">Periplasm</location>
    </subcellularLocation>
</comment>
<keyword evidence="9" id="KW-0574">Periplasm</keyword>
<proteinExistence type="inferred from homology"/>